<evidence type="ECO:0000313" key="10">
    <source>
        <dbReference type="EMBL" id="BFF94909.1"/>
    </source>
</evidence>
<evidence type="ECO:0000256" key="7">
    <source>
        <dbReference type="SAM" id="MobiDB-lite"/>
    </source>
</evidence>
<organism evidence="10 11">
    <name type="scientific">Drosophila madeirensis</name>
    <name type="common">Fruit fly</name>
    <dbReference type="NCBI Taxonomy" id="30013"/>
    <lineage>
        <taxon>Eukaryota</taxon>
        <taxon>Metazoa</taxon>
        <taxon>Ecdysozoa</taxon>
        <taxon>Arthropoda</taxon>
        <taxon>Hexapoda</taxon>
        <taxon>Insecta</taxon>
        <taxon>Pterygota</taxon>
        <taxon>Neoptera</taxon>
        <taxon>Endopterygota</taxon>
        <taxon>Diptera</taxon>
        <taxon>Brachycera</taxon>
        <taxon>Muscomorpha</taxon>
        <taxon>Ephydroidea</taxon>
        <taxon>Drosophilidae</taxon>
        <taxon>Drosophila</taxon>
        <taxon>Sophophora</taxon>
    </lineage>
</organism>
<dbReference type="AlphaFoldDB" id="A0AAU9FGS5"/>
<dbReference type="InterPro" id="IPR029058">
    <property type="entry name" value="AB_hydrolase_fold"/>
</dbReference>
<dbReference type="PANTHER" id="PTHR11005">
    <property type="entry name" value="LYSOSOMAL ACID LIPASE-RELATED"/>
    <property type="match status" value="1"/>
</dbReference>
<dbReference type="EMBL" id="AP029264">
    <property type="protein sequence ID" value="BFF94909.1"/>
    <property type="molecule type" value="Genomic_DNA"/>
</dbReference>
<keyword evidence="4" id="KW-0442">Lipid degradation</keyword>
<feature type="compositionally biased region" description="Polar residues" evidence="7">
    <location>
        <begin position="608"/>
        <end position="624"/>
    </location>
</feature>
<evidence type="ECO:0000256" key="1">
    <source>
        <dbReference type="ARBA" id="ARBA00010701"/>
    </source>
</evidence>
<feature type="domain" description="Partial AB-hydrolase lipase" evidence="9">
    <location>
        <begin position="835"/>
        <end position="886"/>
    </location>
</feature>
<sequence length="1193" mass="136235">MRIVYCNALFALLLLQASVIIEARDCVLCNILQHGKERLANSPRISANLSINGGLHISGGLGLESQSYNQPQAIQFPAREIQYPSLQRSAQRSLQVEAKIEIRHFTEADIEIDAKLKTVELIKKYGFPVETHFVTTEDGYKLCLHRMPRPGAQPILLVHGLMSSSVAFVMLGPSNGLAYILYLQGYDVWMLNTRGNIYSMEHTKKFISMKDYWDFSFHDIGVKDLPPSIDLILERTKYQQIQYIGHSQGSTVFFVMCSELPSYSSKVIIMQALSPPVFMKETRSPVLKFMSFFKGSLAVLFQQLGGYAVSLTTKLIDKFRHHICPANRLTSKICGMFDFVLCGFNWLSFNMTLTPIIVGHGSQGSATKLIHHYAQLHTKLLLHFRRYDYGPTINLIRYKSITPPSYNLSQTQCKVVLHHGEDDWLASGSDVEKLQERLPNCIESRKVEFKSFSHFDFIVSKDVRSLVYDRVVNVVVTNKIERIEQKTRQWIQVQSPNQISYQGDKAQRYPDSDSSVQHTIHIRRQGDLQLGNNLNKQIQYQRQAQLEISRDSHNPIMQSQNRPQWRQVQSDNQISLDGDEAQNPQGYPDSDTPVQHTIHIKRQGDLQLGTSFQPSSNKQIKYQRQGQLEISKGSYNPSQNIPQWSQDQVVNVQPFPNSDNSVQNSIHIKRQGDLQLGTSFQPSSNKQIQYQRQGQLEISRDSSYNPIIQSQNIPQWSQGQVVNVQPFPNSDNSVQNSIHIKRQGDLQLGTSFQPSSNKQIQYQRQGQLEISRDSSYNPIIQSQNIPQWSQGQVQDIQPNRNSDNSVQNSIQIEKQNHINHFTEADIETDGKLDTVELIKKYGFPVETHFVTTEDGYKLCLHRIPRPGAQPILLVHGLMSSSAAFVMLGPSNGLAYILYLQGYDVWMLNTRGNIYSREHTKKFISMKDYWDFSFHDIGVKDLPPSIDLILERTNYQQIQYIGHSQGSTVFFVMCSELPSYSSKVIIMQALSPSVFMKDTRSPVLKFMGFFRGPLTMLLVRLGGYAVSLTTKLIDKFRHHICPANKITSQICGMFDFVLCGFNWFGFNMTLTPIVVGHSSQGSSTKQIHHYAQLQNKLTFRRYDLGPTRNLIRYKSLSPPSYNLSQTQCKVVLHHGEDDWLSSGSDVENLQERLPNCIESRKVELKFFTHFDFIISKDVRSLVYDRVVNLVATNK</sequence>
<evidence type="ECO:0000313" key="11">
    <source>
        <dbReference type="Proteomes" id="UP001500889"/>
    </source>
</evidence>
<feature type="region of interest" description="Disordered" evidence="7">
    <location>
        <begin position="605"/>
        <end position="624"/>
    </location>
</feature>
<keyword evidence="3" id="KW-0378">Hydrolase</keyword>
<feature type="signal peptide" evidence="8">
    <location>
        <begin position="1"/>
        <end position="23"/>
    </location>
</feature>
<dbReference type="GO" id="GO:0016787">
    <property type="term" value="F:hydrolase activity"/>
    <property type="evidence" value="ECO:0007669"/>
    <property type="project" value="UniProtKB-KW"/>
</dbReference>
<dbReference type="FunFam" id="3.40.50.1820:FF:000057">
    <property type="entry name" value="Lipase"/>
    <property type="match status" value="2"/>
</dbReference>
<keyword evidence="6" id="KW-0325">Glycoprotein</keyword>
<dbReference type="Pfam" id="PF04083">
    <property type="entry name" value="Abhydro_lipase"/>
    <property type="match status" value="2"/>
</dbReference>
<dbReference type="Gene3D" id="3.40.50.1820">
    <property type="entry name" value="alpha/beta hydrolase"/>
    <property type="match status" value="2"/>
</dbReference>
<evidence type="ECO:0000256" key="8">
    <source>
        <dbReference type="SAM" id="SignalP"/>
    </source>
</evidence>
<dbReference type="GO" id="GO:0016042">
    <property type="term" value="P:lipid catabolic process"/>
    <property type="evidence" value="ECO:0007669"/>
    <property type="project" value="UniProtKB-KW"/>
</dbReference>
<name>A0AAU9FGS5_DROMD</name>
<feature type="chain" id="PRO_5043515852" description="Partial AB-hydrolase lipase domain-containing protein" evidence="8">
    <location>
        <begin position="24"/>
        <end position="1193"/>
    </location>
</feature>
<protein>
    <recommendedName>
        <fullName evidence="9">Partial AB-hydrolase lipase domain-containing protein</fullName>
    </recommendedName>
</protein>
<keyword evidence="11" id="KW-1185">Reference proteome</keyword>
<comment type="similarity">
    <text evidence="1">Belongs to the AB hydrolase superfamily. Lipase family.</text>
</comment>
<dbReference type="SUPFAM" id="SSF53474">
    <property type="entry name" value="alpha/beta-Hydrolases"/>
    <property type="match status" value="2"/>
</dbReference>
<evidence type="ECO:0000256" key="5">
    <source>
        <dbReference type="ARBA" id="ARBA00023098"/>
    </source>
</evidence>
<keyword evidence="5" id="KW-0443">Lipid metabolism</keyword>
<evidence type="ECO:0000256" key="4">
    <source>
        <dbReference type="ARBA" id="ARBA00022963"/>
    </source>
</evidence>
<dbReference type="InterPro" id="IPR006693">
    <property type="entry name" value="AB_hydrolase_lipase"/>
</dbReference>
<feature type="domain" description="Partial AB-hydrolase lipase" evidence="9">
    <location>
        <begin position="119"/>
        <end position="170"/>
    </location>
</feature>
<keyword evidence="2 8" id="KW-0732">Signal</keyword>
<evidence type="ECO:0000256" key="2">
    <source>
        <dbReference type="ARBA" id="ARBA00022729"/>
    </source>
</evidence>
<proteinExistence type="inferred from homology"/>
<reference evidence="10 11" key="1">
    <citation type="submission" date="2024-02" db="EMBL/GenBank/DDBJ databases">
        <title>A chromosome-level genome assembly of Drosophila madeirensis, a fruit fly species endemic to Madeira island.</title>
        <authorList>
            <person name="Tomihara K."/>
            <person name="Llopart A."/>
            <person name="Yamamoto D."/>
        </authorList>
    </citation>
    <scope>NUCLEOTIDE SEQUENCE [LARGE SCALE GENOMIC DNA]</scope>
    <source>
        <strain evidence="10 11">RF1</strain>
    </source>
</reference>
<evidence type="ECO:0000256" key="6">
    <source>
        <dbReference type="ARBA" id="ARBA00023180"/>
    </source>
</evidence>
<evidence type="ECO:0000259" key="9">
    <source>
        <dbReference type="Pfam" id="PF04083"/>
    </source>
</evidence>
<accession>A0AAU9FGS5</accession>
<gene>
    <name evidence="10" type="ORF">DMAD_12422</name>
</gene>
<dbReference type="Proteomes" id="UP001500889">
    <property type="component" value="Chromosome U"/>
</dbReference>
<evidence type="ECO:0000256" key="3">
    <source>
        <dbReference type="ARBA" id="ARBA00022801"/>
    </source>
</evidence>